<evidence type="ECO:0000313" key="3">
    <source>
        <dbReference type="EMBL" id="TWG81315.1"/>
    </source>
</evidence>
<gene>
    <name evidence="3" type="ORF">L602_004200000170</name>
</gene>
<reference evidence="3 4" key="1">
    <citation type="submission" date="2019-07" db="EMBL/GenBank/DDBJ databases">
        <title>Genome sequencing of lignin-degrading bacterial isolates.</title>
        <authorList>
            <person name="Gladden J."/>
        </authorList>
    </citation>
    <scope>NUCLEOTIDE SEQUENCE [LARGE SCALE GENOMIC DNA]</scope>
    <source>
        <strain evidence="3 4">J11</strain>
    </source>
</reference>
<dbReference type="AlphaFoldDB" id="A0A562B7Y8"/>
<keyword evidence="2" id="KW-1133">Transmembrane helix</keyword>
<dbReference type="InterPro" id="IPR007401">
    <property type="entry name" value="DUF454"/>
</dbReference>
<dbReference type="GO" id="GO:0005886">
    <property type="term" value="C:plasma membrane"/>
    <property type="evidence" value="ECO:0007669"/>
    <property type="project" value="TreeGrafter"/>
</dbReference>
<keyword evidence="2" id="KW-0472">Membrane</keyword>
<evidence type="ECO:0000256" key="2">
    <source>
        <dbReference type="SAM" id="Phobius"/>
    </source>
</evidence>
<name>A0A562B7Y8_9BURK</name>
<feature type="region of interest" description="Disordered" evidence="1">
    <location>
        <begin position="155"/>
        <end position="181"/>
    </location>
</feature>
<evidence type="ECO:0008006" key="5">
    <source>
        <dbReference type="Google" id="ProtNLM"/>
    </source>
</evidence>
<accession>A0A562B7Y8</accession>
<evidence type="ECO:0000256" key="1">
    <source>
        <dbReference type="SAM" id="MobiDB-lite"/>
    </source>
</evidence>
<dbReference type="Proteomes" id="UP000318141">
    <property type="component" value="Unassembled WGS sequence"/>
</dbReference>
<sequence length="181" mass="19982">MGMPPTPDSHGDPALYKPPVVLAQQRRSRRERIVRAVWAALGVLCLLLGVIGIFLPVMPTAPFVLLAAACFARGSERFHHRLMSHPRLGPLVHDWQVHRSIPLRAKCLAIGMMWISLPTTAWLMRSRPLVSAALLACAVAVTAWLLYLPTRPRGGYGPQPPQEPSHRRPTSASSADRRPQS</sequence>
<comment type="caution">
    <text evidence="3">The sequence shown here is derived from an EMBL/GenBank/DDBJ whole genome shotgun (WGS) entry which is preliminary data.</text>
</comment>
<feature type="transmembrane region" description="Helical" evidence="2">
    <location>
        <begin position="130"/>
        <end position="148"/>
    </location>
</feature>
<dbReference type="EMBL" id="VLJN01000037">
    <property type="protein sequence ID" value="TWG81315.1"/>
    <property type="molecule type" value="Genomic_DNA"/>
</dbReference>
<dbReference type="PANTHER" id="PTHR35813:SF1">
    <property type="entry name" value="INNER MEMBRANE PROTEIN YBAN"/>
    <property type="match status" value="1"/>
</dbReference>
<organism evidence="3 4">
    <name type="scientific">Cupriavidus gilardii J11</name>
    <dbReference type="NCBI Taxonomy" id="936133"/>
    <lineage>
        <taxon>Bacteria</taxon>
        <taxon>Pseudomonadati</taxon>
        <taxon>Pseudomonadota</taxon>
        <taxon>Betaproteobacteria</taxon>
        <taxon>Burkholderiales</taxon>
        <taxon>Burkholderiaceae</taxon>
        <taxon>Cupriavidus</taxon>
    </lineage>
</organism>
<proteinExistence type="predicted"/>
<evidence type="ECO:0000313" key="4">
    <source>
        <dbReference type="Proteomes" id="UP000318141"/>
    </source>
</evidence>
<dbReference type="PANTHER" id="PTHR35813">
    <property type="entry name" value="INNER MEMBRANE PROTEIN YBAN"/>
    <property type="match status" value="1"/>
</dbReference>
<keyword evidence="2" id="KW-0812">Transmembrane</keyword>
<protein>
    <recommendedName>
        <fullName evidence="5">DUF454 domain-containing protein</fullName>
    </recommendedName>
</protein>
<dbReference type="Pfam" id="PF04304">
    <property type="entry name" value="DUF454"/>
    <property type="match status" value="1"/>
</dbReference>
<keyword evidence="4" id="KW-1185">Reference proteome</keyword>
<feature type="transmembrane region" description="Helical" evidence="2">
    <location>
        <begin position="36"/>
        <end position="55"/>
    </location>
</feature>